<dbReference type="Proteomes" id="UP000187408">
    <property type="component" value="Unassembled WGS sequence"/>
</dbReference>
<accession>A0A1R1MKI1</accession>
<dbReference type="OrthoDB" id="9799075at2"/>
<gene>
    <name evidence="1" type="ORF">BLW93_06270</name>
</gene>
<evidence type="ECO:0000313" key="1">
    <source>
        <dbReference type="EMBL" id="OMH40210.1"/>
    </source>
</evidence>
<dbReference type="InterPro" id="IPR004195">
    <property type="entry name" value="Head_decoration_D"/>
</dbReference>
<name>A0A1R1MKI1_9BACT</name>
<comment type="caution">
    <text evidence="1">The sequence shown here is derived from an EMBL/GenBank/DDBJ whole genome shotgun (WGS) entry which is preliminary data.</text>
</comment>
<dbReference type="AlphaFoldDB" id="A0A1R1MKI1"/>
<organism evidence="1 2">
    <name type="scientific">Desulfurobacterium indicum</name>
    <dbReference type="NCBI Taxonomy" id="1914305"/>
    <lineage>
        <taxon>Bacteria</taxon>
        <taxon>Pseudomonadati</taxon>
        <taxon>Aquificota</taxon>
        <taxon>Aquificia</taxon>
        <taxon>Desulfurobacteriales</taxon>
        <taxon>Desulfurobacteriaceae</taxon>
        <taxon>Desulfurobacterium</taxon>
    </lineage>
</organism>
<reference evidence="1 2" key="1">
    <citation type="submission" date="2016-10" db="EMBL/GenBank/DDBJ databases">
        <title>Genome sequence of a sulfur-reducing bacterium Desulfurobacterium indicum K6013.</title>
        <authorList>
            <person name="Cao J."/>
            <person name="Shao Z."/>
            <person name="Alain K."/>
            <person name="Jebbar M."/>
        </authorList>
    </citation>
    <scope>NUCLEOTIDE SEQUENCE [LARGE SCALE GENOMIC DNA]</scope>
    <source>
        <strain evidence="1 2">K6013</strain>
    </source>
</reference>
<keyword evidence="2" id="KW-1185">Reference proteome</keyword>
<proteinExistence type="predicted"/>
<evidence type="ECO:0008006" key="3">
    <source>
        <dbReference type="Google" id="ProtNLM"/>
    </source>
</evidence>
<sequence length="132" mass="14085">MAVSGNVGIYTPPKPEESVYSEERHPVVIIPMSVKAAQGILERGTIVGKDSNGLIVPYNPNATITLSDGTTAPAPEATPVGVLVERIDTDRETTGNVLVHGVVFRERLIRVDATVDVNDLDNLAKIGIWNIG</sequence>
<protein>
    <recommendedName>
        <fullName evidence="3">Head decoration protein</fullName>
    </recommendedName>
</protein>
<dbReference type="RefSeq" id="WP_076713248.1">
    <property type="nucleotide sequence ID" value="NZ_MOEN01000023.1"/>
</dbReference>
<evidence type="ECO:0000313" key="2">
    <source>
        <dbReference type="Proteomes" id="UP000187408"/>
    </source>
</evidence>
<dbReference type="STRING" id="1914305.BLW93_06270"/>
<dbReference type="Pfam" id="PF02924">
    <property type="entry name" value="HDPD"/>
    <property type="match status" value="1"/>
</dbReference>
<dbReference type="EMBL" id="MOEN01000023">
    <property type="protein sequence ID" value="OMH40210.1"/>
    <property type="molecule type" value="Genomic_DNA"/>
</dbReference>